<dbReference type="PANTHER" id="PTHR43767:SF1">
    <property type="entry name" value="NONRIBOSOMAL PEPTIDE SYNTHASE PES1 (EUROFUNG)-RELATED"/>
    <property type="match status" value="1"/>
</dbReference>
<dbReference type="Gene3D" id="3.40.50.12780">
    <property type="entry name" value="N-terminal domain of ligase-like"/>
    <property type="match status" value="1"/>
</dbReference>
<dbReference type="SUPFAM" id="SSF56801">
    <property type="entry name" value="Acetyl-CoA synthetase-like"/>
    <property type="match status" value="1"/>
</dbReference>
<dbReference type="InterPro" id="IPR000873">
    <property type="entry name" value="AMP-dep_synth/lig_dom"/>
</dbReference>
<dbReference type="PROSITE" id="PS00455">
    <property type="entry name" value="AMP_BINDING"/>
    <property type="match status" value="1"/>
</dbReference>
<feature type="domain" description="AMP-dependent synthetase/ligase" evidence="2">
    <location>
        <begin position="53"/>
        <end position="400"/>
    </location>
</feature>
<dbReference type="AlphaFoldDB" id="A0A832PLW4"/>
<evidence type="ECO:0000313" key="5">
    <source>
        <dbReference type="Proteomes" id="UP000580830"/>
    </source>
</evidence>
<gene>
    <name evidence="4" type="ORF">GXX24_07500</name>
</gene>
<dbReference type="PANTHER" id="PTHR43767">
    <property type="entry name" value="LONG-CHAIN-FATTY-ACID--COA LIGASE"/>
    <property type="match status" value="1"/>
</dbReference>
<dbReference type="EMBL" id="DULP01000109">
    <property type="protein sequence ID" value="HHW33969.1"/>
    <property type="molecule type" value="Genomic_DNA"/>
</dbReference>
<keyword evidence="4" id="KW-0436">Ligase</keyword>
<evidence type="ECO:0000313" key="4">
    <source>
        <dbReference type="EMBL" id="HHW33969.1"/>
    </source>
</evidence>
<dbReference type="Proteomes" id="UP000580830">
    <property type="component" value="Unassembled WGS sequence"/>
</dbReference>
<dbReference type="GO" id="GO:0016878">
    <property type="term" value="F:acid-thiol ligase activity"/>
    <property type="evidence" value="ECO:0007669"/>
    <property type="project" value="UniProtKB-ARBA"/>
</dbReference>
<feature type="domain" description="AMP-binding enzyme C-terminal" evidence="3">
    <location>
        <begin position="450"/>
        <end position="525"/>
    </location>
</feature>
<evidence type="ECO:0000256" key="1">
    <source>
        <dbReference type="SAM" id="MobiDB-lite"/>
    </source>
</evidence>
<name>A0A832PLW4_9RHOB</name>
<reference evidence="4 5" key="1">
    <citation type="journal article" date="2020" name="Biotechnol. Biofuels">
        <title>New insights from the biogas microbiome by comprehensive genome-resolved metagenomics of nearly 1600 species originating from multiple anaerobic digesters.</title>
        <authorList>
            <person name="Campanaro S."/>
            <person name="Treu L."/>
            <person name="Rodriguez-R L.M."/>
            <person name="Kovalovszki A."/>
            <person name="Ziels R.M."/>
            <person name="Maus I."/>
            <person name="Zhu X."/>
            <person name="Kougias P.G."/>
            <person name="Basile A."/>
            <person name="Luo G."/>
            <person name="Schluter A."/>
            <person name="Konstantinidis K.T."/>
            <person name="Angelidaki I."/>
        </authorList>
    </citation>
    <scope>NUCLEOTIDE SEQUENCE [LARGE SCALE GENOMIC DNA]</scope>
    <source>
        <strain evidence="4">AS04akNAM_125</strain>
    </source>
</reference>
<dbReference type="InterPro" id="IPR045851">
    <property type="entry name" value="AMP-bd_C_sf"/>
</dbReference>
<proteinExistence type="predicted"/>
<feature type="region of interest" description="Disordered" evidence="1">
    <location>
        <begin position="534"/>
        <end position="554"/>
    </location>
</feature>
<evidence type="ECO:0000259" key="3">
    <source>
        <dbReference type="Pfam" id="PF13193"/>
    </source>
</evidence>
<dbReference type="Pfam" id="PF13193">
    <property type="entry name" value="AMP-binding_C"/>
    <property type="match status" value="1"/>
</dbReference>
<accession>A0A832PLW4</accession>
<dbReference type="InterPro" id="IPR020845">
    <property type="entry name" value="AMP-binding_CS"/>
</dbReference>
<comment type="caution">
    <text evidence="4">The sequence shown here is derived from an EMBL/GenBank/DDBJ whole genome shotgun (WGS) entry which is preliminary data.</text>
</comment>
<dbReference type="InterPro" id="IPR050237">
    <property type="entry name" value="ATP-dep_AMP-bd_enzyme"/>
</dbReference>
<protein>
    <submittedName>
        <fullName evidence="4">Acyl--CoA ligase</fullName>
    </submittedName>
</protein>
<dbReference type="InterPro" id="IPR042099">
    <property type="entry name" value="ANL_N_sf"/>
</dbReference>
<organism evidence="4 5">
    <name type="scientific">Paracoccus solventivorans</name>
    <dbReference type="NCBI Taxonomy" id="53463"/>
    <lineage>
        <taxon>Bacteria</taxon>
        <taxon>Pseudomonadati</taxon>
        <taxon>Pseudomonadota</taxon>
        <taxon>Alphaproteobacteria</taxon>
        <taxon>Rhodobacterales</taxon>
        <taxon>Paracoccaceae</taxon>
        <taxon>Paracoccus</taxon>
    </lineage>
</organism>
<sequence length="554" mass="59816">MLKLIRLHRRGGGHFVLDPAVIRHELHFSDRVLKCFADRPASVADKLAQVFAARAQACAIVDGYRRLTYAELDRRIHAAAGLLWSKGLRAGDRLVIVVPNRAEFVIAFLAAQRIGAIPVPVNIREAAPEIGFILDDCTASGLVYDPTYETAAQAARELAGAAWSLPIDAVWRGDPDVSFDQPACRDQDAAICILYTSGTTGKPKGALLSDLGVLHSMLHYELHLGVSSSDSSLLVVPATHITGLIGLVMATLGAGAKLVMVERFSTSDFVRTAAAEGMSFTIMVPAMYNLILLREDLSRHDLSRWRVGAYGGSVMPVETIAALSGLLPGLNLVNAYGATETTSPTSFVPLGTKDPAHFDTIGKPVACAEVLVMDENGCECPAGTHGELWIRGPMVIPGYWNRPEANALDFVGGFWRSGDIGEMTADGYLRIHDRKKDLVNRGGYKIFSAEVENVLLMHEHVVEAAVIGRPDPVLGERVHAFVSLDDSTVSERVLKQLCAQELADYKVPESFTLLATPLPRNANGKVLKGELRQMLTAGPEEDDRPQGGKRGGKA</sequence>
<evidence type="ECO:0000259" key="2">
    <source>
        <dbReference type="Pfam" id="PF00501"/>
    </source>
</evidence>
<dbReference type="Pfam" id="PF00501">
    <property type="entry name" value="AMP-binding"/>
    <property type="match status" value="1"/>
</dbReference>
<dbReference type="InterPro" id="IPR025110">
    <property type="entry name" value="AMP-bd_C"/>
</dbReference>
<dbReference type="Gene3D" id="3.30.300.30">
    <property type="match status" value="1"/>
</dbReference>